<comment type="caution">
    <text evidence="2">The sequence shown here is derived from an EMBL/GenBank/DDBJ whole genome shotgun (WGS) entry which is preliminary data.</text>
</comment>
<keyword evidence="3" id="KW-1185">Reference proteome</keyword>
<accession>A0A8K0D078</accession>
<dbReference type="OrthoDB" id="2740399at2759"/>
<gene>
    <name evidence="2" type="ORF">ILUMI_11587</name>
</gene>
<dbReference type="Proteomes" id="UP000801492">
    <property type="component" value="Unassembled WGS sequence"/>
</dbReference>
<sequence>MPAPLGCGEHPELSLRKPEATSGACAMEFNRPNVMRFFNILKDIVDEHELTPDRIYNCDETGISVNPKGNPRVIATREIFQDHDFLLSLTTVIAIVEEALTTPSASPACIAASEPMNAGSNQIDKQRPSSSACKTKIIILMSSTSGSSTADFSEVVPTKTRFPSMSSQNIMAIFHVEAKEKRKTNRRRAKTKKRLLFNEKNDKEKKVTPKKNGKLKQEEHSTIENEVDEAGAKCLYCEELSSTSVERWIACQNCLE</sequence>
<dbReference type="EMBL" id="VTPC01006851">
    <property type="protein sequence ID" value="KAF2894587.1"/>
    <property type="molecule type" value="Genomic_DNA"/>
</dbReference>
<dbReference type="AlphaFoldDB" id="A0A8K0D078"/>
<evidence type="ECO:0000313" key="3">
    <source>
        <dbReference type="Proteomes" id="UP000801492"/>
    </source>
</evidence>
<proteinExistence type="predicted"/>
<feature type="compositionally biased region" description="Basic and acidic residues" evidence="1">
    <location>
        <begin position="198"/>
        <end position="207"/>
    </location>
</feature>
<evidence type="ECO:0000256" key="1">
    <source>
        <dbReference type="SAM" id="MobiDB-lite"/>
    </source>
</evidence>
<name>A0A8K0D078_IGNLU</name>
<organism evidence="2 3">
    <name type="scientific">Ignelater luminosus</name>
    <name type="common">Cucubano</name>
    <name type="synonym">Pyrophorus luminosus</name>
    <dbReference type="NCBI Taxonomy" id="2038154"/>
    <lineage>
        <taxon>Eukaryota</taxon>
        <taxon>Metazoa</taxon>
        <taxon>Ecdysozoa</taxon>
        <taxon>Arthropoda</taxon>
        <taxon>Hexapoda</taxon>
        <taxon>Insecta</taxon>
        <taxon>Pterygota</taxon>
        <taxon>Neoptera</taxon>
        <taxon>Endopterygota</taxon>
        <taxon>Coleoptera</taxon>
        <taxon>Polyphaga</taxon>
        <taxon>Elateriformia</taxon>
        <taxon>Elateroidea</taxon>
        <taxon>Elateridae</taxon>
        <taxon>Agrypninae</taxon>
        <taxon>Pyrophorini</taxon>
        <taxon>Ignelater</taxon>
    </lineage>
</organism>
<evidence type="ECO:0000313" key="2">
    <source>
        <dbReference type="EMBL" id="KAF2894587.1"/>
    </source>
</evidence>
<feature type="region of interest" description="Disordered" evidence="1">
    <location>
        <begin position="198"/>
        <end position="223"/>
    </location>
</feature>
<protein>
    <submittedName>
        <fullName evidence="2">Uncharacterized protein</fullName>
    </submittedName>
</protein>
<reference evidence="2" key="1">
    <citation type="submission" date="2019-08" db="EMBL/GenBank/DDBJ databases">
        <title>The genome of the North American firefly Photinus pyralis.</title>
        <authorList>
            <consortium name="Photinus pyralis genome working group"/>
            <person name="Fallon T.R."/>
            <person name="Sander Lower S.E."/>
            <person name="Weng J.-K."/>
        </authorList>
    </citation>
    <scope>NUCLEOTIDE SEQUENCE</scope>
    <source>
        <strain evidence="2">TRF0915ILg1</strain>
        <tissue evidence="2">Whole body</tissue>
    </source>
</reference>